<dbReference type="EC" id="2.3.1.12" evidence="3"/>
<dbReference type="InterPro" id="IPR003016">
    <property type="entry name" value="2-oxoA_DH_lipoyl-BS"/>
</dbReference>
<dbReference type="PANTHER" id="PTHR23151">
    <property type="entry name" value="DIHYDROLIPOAMIDE ACETYL/SUCCINYL-TRANSFERASE-RELATED"/>
    <property type="match status" value="1"/>
</dbReference>
<dbReference type="PROSITE" id="PS00189">
    <property type="entry name" value="LIPOYL"/>
    <property type="match status" value="1"/>
</dbReference>
<comment type="cofactor">
    <cofactor evidence="1">
        <name>(R)-lipoate</name>
        <dbReference type="ChEBI" id="CHEBI:83088"/>
    </cofactor>
</comment>
<evidence type="ECO:0000259" key="8">
    <source>
        <dbReference type="PROSITE" id="PS50968"/>
    </source>
</evidence>
<feature type="domain" description="Lipoyl-binding" evidence="8">
    <location>
        <begin position="71"/>
        <end position="147"/>
    </location>
</feature>
<feature type="compositionally biased region" description="Pro residues" evidence="7">
    <location>
        <begin position="175"/>
        <end position="202"/>
    </location>
</feature>
<reference evidence="9" key="1">
    <citation type="submission" date="2020-03" db="EMBL/GenBank/DDBJ databases">
        <title>Transcriptomic Profiling of the Digestive Tract of the Rat Flea, Xenopsylla cheopis, Following Blood Feeding and Infection with Yersinia pestis.</title>
        <authorList>
            <person name="Bland D.M."/>
            <person name="Martens C.A."/>
            <person name="Virtaneva K."/>
            <person name="Kanakabandi K."/>
            <person name="Long D."/>
            <person name="Rosenke R."/>
            <person name="Saturday G.A."/>
            <person name="Hoyt F.H."/>
            <person name="Bruno D.P."/>
            <person name="Ribeiro J.M.C."/>
            <person name="Hinnebusch J."/>
        </authorList>
    </citation>
    <scope>NUCLEOTIDE SEQUENCE</scope>
</reference>
<keyword evidence="5" id="KW-0809">Transit peptide</keyword>
<evidence type="ECO:0000256" key="1">
    <source>
        <dbReference type="ARBA" id="ARBA00001938"/>
    </source>
</evidence>
<dbReference type="NCBIfam" id="TIGR01349">
    <property type="entry name" value="PDHac_trf_mito"/>
    <property type="match status" value="1"/>
</dbReference>
<sequence length="517" mass="56436">MLRTVVRREIIENGLKRCIKGNAVKCLGAQGIRYRYSKRDLTHLPKQSLHNPIDYNKNLTRNYSDGALPEHFKVLLPALSPTMEMGTIVSWEKKEGDKLNEGDLLAEIETDKATMGFETPEEGYLAKILVPAGTKDVAIGKLVCIIVDSEDKIAAFKDYQPGESAAPPKAAEPAAPTPPPAPVAPPTQPPAMAPPAPAPAPTTPATGMKPGRVYASPMAKRLAEQQNIRLQARLKREGKLPTQGLAQKSAAAVTPAPRPTSPARGRSRSRSKSPMPVKPSVPGQPSSYIDIPVSNIRAVIAKRLLQSKTTIPHYYLTMEINTTKVLGIREKMNEALKKDKVRLSLNDFVLKATAMACRAVPEVNSYWMGDTIREFQNCDISVAVATDKGLFTPIIFQADNKGLVTISQEMKSLAAKAREGRLQPHEFQGGSISVSNLGMFDTTNFSAIINPPQSAILAVGTTQSRLVLDKESEKGFREDQFVEVTMSCDHRVIDGATGARWLQALKRNLEDPYAMLL</sequence>
<dbReference type="InterPro" id="IPR001078">
    <property type="entry name" value="2-oxoacid_DH_actylTfrase"/>
</dbReference>
<dbReference type="GO" id="GO:0004742">
    <property type="term" value="F:dihydrolipoyllysine-residue acetyltransferase activity"/>
    <property type="evidence" value="ECO:0007669"/>
    <property type="project" value="UniProtKB-EC"/>
</dbReference>
<keyword evidence="4" id="KW-0450">Lipoyl</keyword>
<protein>
    <recommendedName>
        <fullName evidence="3">dihydrolipoyllysine-residue acetyltransferase</fullName>
        <ecNumber evidence="3">2.3.1.12</ecNumber>
    </recommendedName>
    <alternativeName>
        <fullName evidence="6">Pyruvate dehydrogenase complex component E2</fullName>
    </alternativeName>
</protein>
<feature type="region of interest" description="Disordered" evidence="7">
    <location>
        <begin position="237"/>
        <end position="286"/>
    </location>
</feature>
<evidence type="ECO:0000313" key="9">
    <source>
        <dbReference type="EMBL" id="NOV49124.1"/>
    </source>
</evidence>
<dbReference type="GO" id="GO:0045254">
    <property type="term" value="C:pyruvate dehydrogenase complex"/>
    <property type="evidence" value="ECO:0007669"/>
    <property type="project" value="InterPro"/>
</dbReference>
<evidence type="ECO:0000256" key="4">
    <source>
        <dbReference type="ARBA" id="ARBA00022823"/>
    </source>
</evidence>
<evidence type="ECO:0000256" key="7">
    <source>
        <dbReference type="SAM" id="MobiDB-lite"/>
    </source>
</evidence>
<dbReference type="EMBL" id="GIIL01005398">
    <property type="protein sequence ID" value="NOV49124.1"/>
    <property type="molecule type" value="Transcribed_RNA"/>
</dbReference>
<evidence type="ECO:0000256" key="2">
    <source>
        <dbReference type="ARBA" id="ARBA00007317"/>
    </source>
</evidence>
<feature type="compositionally biased region" description="Low complexity" evidence="7">
    <location>
        <begin position="272"/>
        <end position="283"/>
    </location>
</feature>
<dbReference type="FunFam" id="3.30.559.10:FF:000003">
    <property type="entry name" value="Acetyltransferase component of pyruvate dehydrogenase complex"/>
    <property type="match status" value="1"/>
</dbReference>
<dbReference type="PANTHER" id="PTHR23151:SF90">
    <property type="entry name" value="DIHYDROLIPOYLLYSINE-RESIDUE ACETYLTRANSFERASE COMPONENT OF PYRUVATE DEHYDROGENASE COMPLEX, MITOCHONDRIAL-RELATED"/>
    <property type="match status" value="1"/>
</dbReference>
<proteinExistence type="inferred from homology"/>
<dbReference type="PROSITE" id="PS50968">
    <property type="entry name" value="BIOTINYL_LIPOYL"/>
    <property type="match status" value="1"/>
</dbReference>
<name>A0A6M2DTC0_XENCH</name>
<dbReference type="SUPFAM" id="SSF52777">
    <property type="entry name" value="CoA-dependent acyltransferases"/>
    <property type="match status" value="1"/>
</dbReference>
<dbReference type="Pfam" id="PF00364">
    <property type="entry name" value="Biotin_lipoyl"/>
    <property type="match status" value="1"/>
</dbReference>
<dbReference type="SUPFAM" id="SSF51230">
    <property type="entry name" value="Single hybrid motif"/>
    <property type="match status" value="1"/>
</dbReference>
<feature type="region of interest" description="Disordered" evidence="7">
    <location>
        <begin position="160"/>
        <end position="212"/>
    </location>
</feature>
<organism evidence="9">
    <name type="scientific">Xenopsylla cheopis</name>
    <name type="common">Oriental rat flea</name>
    <name type="synonym">Pulex cheopis</name>
    <dbReference type="NCBI Taxonomy" id="163159"/>
    <lineage>
        <taxon>Eukaryota</taxon>
        <taxon>Metazoa</taxon>
        <taxon>Ecdysozoa</taxon>
        <taxon>Arthropoda</taxon>
        <taxon>Hexapoda</taxon>
        <taxon>Insecta</taxon>
        <taxon>Pterygota</taxon>
        <taxon>Neoptera</taxon>
        <taxon>Endopterygota</taxon>
        <taxon>Siphonaptera</taxon>
        <taxon>Pulicidae</taxon>
        <taxon>Xenopsyllinae</taxon>
        <taxon>Xenopsylla</taxon>
    </lineage>
</organism>
<dbReference type="AlphaFoldDB" id="A0A6M2DTC0"/>
<evidence type="ECO:0000256" key="3">
    <source>
        <dbReference type="ARBA" id="ARBA00013114"/>
    </source>
</evidence>
<dbReference type="Pfam" id="PF00198">
    <property type="entry name" value="2-oxoacid_dh"/>
    <property type="match status" value="1"/>
</dbReference>
<dbReference type="FunFam" id="2.40.50.100:FF:000010">
    <property type="entry name" value="Acetyltransferase component of pyruvate dehydrogenase complex"/>
    <property type="match status" value="1"/>
</dbReference>
<dbReference type="InterPro" id="IPR045257">
    <property type="entry name" value="E2/Pdx1"/>
</dbReference>
<dbReference type="InterPro" id="IPR023213">
    <property type="entry name" value="CAT-like_dom_sf"/>
</dbReference>
<dbReference type="InterPro" id="IPR000089">
    <property type="entry name" value="Biotin_lipoyl"/>
</dbReference>
<evidence type="ECO:0000256" key="6">
    <source>
        <dbReference type="ARBA" id="ARBA00032943"/>
    </source>
</evidence>
<comment type="similarity">
    <text evidence="2">Belongs to the 2-oxoacid dehydrogenase family.</text>
</comment>
<dbReference type="Gene3D" id="2.40.50.100">
    <property type="match status" value="1"/>
</dbReference>
<dbReference type="InterPro" id="IPR006257">
    <property type="entry name" value="LAT1"/>
</dbReference>
<dbReference type="GO" id="GO:0006086">
    <property type="term" value="P:pyruvate decarboxylation to acetyl-CoA"/>
    <property type="evidence" value="ECO:0007669"/>
    <property type="project" value="InterPro"/>
</dbReference>
<dbReference type="Gene3D" id="3.30.559.10">
    <property type="entry name" value="Chloramphenicol acetyltransferase-like domain"/>
    <property type="match status" value="1"/>
</dbReference>
<evidence type="ECO:0000256" key="5">
    <source>
        <dbReference type="ARBA" id="ARBA00022946"/>
    </source>
</evidence>
<dbReference type="CDD" id="cd06849">
    <property type="entry name" value="lipoyl_domain"/>
    <property type="match status" value="1"/>
</dbReference>
<feature type="compositionally biased region" description="Low complexity" evidence="7">
    <location>
        <begin position="165"/>
        <end position="174"/>
    </location>
</feature>
<dbReference type="InterPro" id="IPR011053">
    <property type="entry name" value="Single_hybrid_motif"/>
</dbReference>
<accession>A0A6M2DTC0</accession>